<sequence length="113" mass="12824">MALRQEGGLGNEFVLMRHAARSNSRLLAQEVARLALDEALPRDVALAIIRNLGLEVAREDDPTRYSIVPDEYEEVGEEEERARDPIVRVRSWEEPVVEHYVGEGVIRRVIPHG</sequence>
<reference evidence="1" key="1">
    <citation type="journal article" date="2014" name="Int. J. Syst. Evol. Microbiol.">
        <title>Complete genome sequence of Corynebacterium casei LMG S-19264T (=DSM 44701T), isolated from a smear-ripened cheese.</title>
        <authorList>
            <consortium name="US DOE Joint Genome Institute (JGI-PGF)"/>
            <person name="Walter F."/>
            <person name="Albersmeier A."/>
            <person name="Kalinowski J."/>
            <person name="Ruckert C."/>
        </authorList>
    </citation>
    <scope>NUCLEOTIDE SEQUENCE</scope>
    <source>
        <strain evidence="1">JCM 10088</strain>
    </source>
</reference>
<protein>
    <submittedName>
        <fullName evidence="1">Uncharacterized protein</fullName>
    </submittedName>
</protein>
<keyword evidence="2" id="KW-1185">Reference proteome</keyword>
<dbReference type="AlphaFoldDB" id="A0A830GWQ2"/>
<dbReference type="Proteomes" id="UP000610960">
    <property type="component" value="Unassembled WGS sequence"/>
</dbReference>
<dbReference type="RefSeq" id="WP_229657682.1">
    <property type="nucleotide sequence ID" value="NZ_BMNL01000002.1"/>
</dbReference>
<comment type="caution">
    <text evidence="1">The sequence shown here is derived from an EMBL/GenBank/DDBJ whole genome shotgun (WGS) entry which is preliminary data.</text>
</comment>
<reference evidence="1" key="2">
    <citation type="submission" date="2020-09" db="EMBL/GenBank/DDBJ databases">
        <authorList>
            <person name="Sun Q."/>
            <person name="Ohkuma M."/>
        </authorList>
    </citation>
    <scope>NUCLEOTIDE SEQUENCE</scope>
    <source>
        <strain evidence="1">JCM 10088</strain>
    </source>
</reference>
<organism evidence="1 2">
    <name type="scientific">Thermocladium modestius</name>
    <dbReference type="NCBI Taxonomy" id="62609"/>
    <lineage>
        <taxon>Archaea</taxon>
        <taxon>Thermoproteota</taxon>
        <taxon>Thermoprotei</taxon>
        <taxon>Thermoproteales</taxon>
        <taxon>Thermoproteaceae</taxon>
        <taxon>Thermocladium</taxon>
    </lineage>
</organism>
<gene>
    <name evidence="1" type="ORF">GCM10007981_10150</name>
</gene>
<evidence type="ECO:0000313" key="2">
    <source>
        <dbReference type="Proteomes" id="UP000610960"/>
    </source>
</evidence>
<proteinExistence type="predicted"/>
<name>A0A830GWQ2_9CREN</name>
<dbReference type="EMBL" id="BMNL01000002">
    <property type="protein sequence ID" value="GGP20762.1"/>
    <property type="molecule type" value="Genomic_DNA"/>
</dbReference>
<accession>A0A830GWQ2</accession>
<evidence type="ECO:0000313" key="1">
    <source>
        <dbReference type="EMBL" id="GGP20762.1"/>
    </source>
</evidence>